<protein>
    <submittedName>
        <fullName evidence="4">SGNH/GDSL hydrolase family protein</fullName>
    </submittedName>
</protein>
<dbReference type="EMBL" id="JBHUML010000006">
    <property type="protein sequence ID" value="MFD2707131.1"/>
    <property type="molecule type" value="Genomic_DNA"/>
</dbReference>
<evidence type="ECO:0000256" key="1">
    <source>
        <dbReference type="SAM" id="MobiDB-lite"/>
    </source>
</evidence>
<dbReference type="Gene3D" id="3.40.50.1110">
    <property type="entry name" value="SGNH hydrolase"/>
    <property type="match status" value="1"/>
</dbReference>
<dbReference type="InterPro" id="IPR013830">
    <property type="entry name" value="SGNH_hydro"/>
</dbReference>
<feature type="region of interest" description="Disordered" evidence="1">
    <location>
        <begin position="35"/>
        <end position="70"/>
    </location>
</feature>
<feature type="domain" description="SGNH hydrolase-type esterase" evidence="3">
    <location>
        <begin position="99"/>
        <end position="290"/>
    </location>
</feature>
<dbReference type="Proteomes" id="UP001597520">
    <property type="component" value="Unassembled WGS sequence"/>
</dbReference>
<dbReference type="GO" id="GO:0016787">
    <property type="term" value="F:hydrolase activity"/>
    <property type="evidence" value="ECO:0007669"/>
    <property type="project" value="UniProtKB-KW"/>
</dbReference>
<feature type="compositionally biased region" description="Polar residues" evidence="1">
    <location>
        <begin position="40"/>
        <end position="63"/>
    </location>
</feature>
<feature type="signal peptide" evidence="2">
    <location>
        <begin position="1"/>
        <end position="23"/>
    </location>
</feature>
<keyword evidence="5" id="KW-1185">Reference proteome</keyword>
<dbReference type="SUPFAM" id="SSF52266">
    <property type="entry name" value="SGNH hydrolase"/>
    <property type="match status" value="1"/>
</dbReference>
<keyword evidence="2" id="KW-0732">Signal</keyword>
<dbReference type="InterPro" id="IPR051532">
    <property type="entry name" value="Ester_Hydrolysis_Enzymes"/>
</dbReference>
<dbReference type="InterPro" id="IPR036514">
    <property type="entry name" value="SGNH_hydro_sf"/>
</dbReference>
<dbReference type="RefSeq" id="WP_380714451.1">
    <property type="nucleotide sequence ID" value="NZ_JBHUML010000006.1"/>
</dbReference>
<evidence type="ECO:0000313" key="4">
    <source>
        <dbReference type="EMBL" id="MFD2707131.1"/>
    </source>
</evidence>
<accession>A0ABW5T5P4</accession>
<dbReference type="Pfam" id="PF13472">
    <property type="entry name" value="Lipase_GDSL_2"/>
    <property type="match status" value="1"/>
</dbReference>
<dbReference type="PANTHER" id="PTHR30383:SF27">
    <property type="entry name" value="SPORE GERMINATION LIPASE LIPC"/>
    <property type="match status" value="1"/>
</dbReference>
<evidence type="ECO:0000259" key="3">
    <source>
        <dbReference type="Pfam" id="PF13472"/>
    </source>
</evidence>
<name>A0ABW5T5P4_9BACI</name>
<comment type="caution">
    <text evidence="4">The sequence shown here is derived from an EMBL/GenBank/DDBJ whole genome shotgun (WGS) entry which is preliminary data.</text>
</comment>
<organism evidence="4 5">
    <name type="scientific">Salibacterium lacus</name>
    <dbReference type="NCBI Taxonomy" id="1898109"/>
    <lineage>
        <taxon>Bacteria</taxon>
        <taxon>Bacillati</taxon>
        <taxon>Bacillota</taxon>
        <taxon>Bacilli</taxon>
        <taxon>Bacillales</taxon>
        <taxon>Bacillaceae</taxon>
    </lineage>
</organism>
<proteinExistence type="predicted"/>
<feature type="chain" id="PRO_5046834009" evidence="2">
    <location>
        <begin position="24"/>
        <end position="318"/>
    </location>
</feature>
<dbReference type="PANTHER" id="PTHR30383">
    <property type="entry name" value="THIOESTERASE 1/PROTEASE 1/LYSOPHOSPHOLIPASE L1"/>
    <property type="match status" value="1"/>
</dbReference>
<dbReference type="CDD" id="cd04506">
    <property type="entry name" value="SGNH_hydrolase_YpmR_like"/>
    <property type="match status" value="1"/>
</dbReference>
<keyword evidence="4" id="KW-0378">Hydrolase</keyword>
<sequence length="318" mass="35036">MKKRIFILLGLVFLLMLPSGAWFVSSSLSDAGSDHALSDSAANSSKTQQEDTAVSSTGTGTPSNEDDKRPFEQGIQEAVASVVNETRSLFISSDLHITAVGDSLTKGTGDSSSSGGYVGILKDSLEKSVPDASIRVQNYGKKGNRSDQILERLNKPNISSSIRESDIILLTVGANDIMKIVRSNATDLTYEVFEKEKDPYEQRLTSIFEQIREANGDAAIYLLGLYNPFNMYFSDIPELDQIITDWNMIGRSVVNEQENAAFIPIRGIFQYAGPGYYSEDKFHPNQRGYASMADRVLDYIEPDLEEYQSGTDGENSND</sequence>
<evidence type="ECO:0000313" key="5">
    <source>
        <dbReference type="Proteomes" id="UP001597520"/>
    </source>
</evidence>
<evidence type="ECO:0000256" key="2">
    <source>
        <dbReference type="SAM" id="SignalP"/>
    </source>
</evidence>
<reference evidence="5" key="1">
    <citation type="journal article" date="2019" name="Int. J. Syst. Evol. Microbiol.">
        <title>The Global Catalogue of Microorganisms (GCM) 10K type strain sequencing project: providing services to taxonomists for standard genome sequencing and annotation.</title>
        <authorList>
            <consortium name="The Broad Institute Genomics Platform"/>
            <consortium name="The Broad Institute Genome Sequencing Center for Infectious Disease"/>
            <person name="Wu L."/>
            <person name="Ma J."/>
        </authorList>
    </citation>
    <scope>NUCLEOTIDE SEQUENCE [LARGE SCALE GENOMIC DNA]</scope>
    <source>
        <strain evidence="5">KCTC 33792</strain>
    </source>
</reference>
<gene>
    <name evidence="4" type="ORF">ACFSUB_16870</name>
</gene>